<dbReference type="GO" id="GO:0032934">
    <property type="term" value="F:sterol binding"/>
    <property type="evidence" value="ECO:0007669"/>
    <property type="project" value="InterPro"/>
</dbReference>
<dbReference type="SUPFAM" id="SSF81296">
    <property type="entry name" value="E set domains"/>
    <property type="match status" value="2"/>
</dbReference>
<dbReference type="PANTHER" id="PTHR11306:SF0">
    <property type="entry name" value="PHOSPHATIDYLGLYCEROL_PHOSPHATIDYLINOSITOL TRANSFER PROTEIN"/>
    <property type="match status" value="1"/>
</dbReference>
<comment type="similarity">
    <text evidence="2">Belongs to the NPC2 family.</text>
</comment>
<evidence type="ECO:0000256" key="4">
    <source>
        <dbReference type="ARBA" id="ARBA00016056"/>
    </source>
</evidence>
<dbReference type="InterPro" id="IPR003172">
    <property type="entry name" value="ML_dom"/>
</dbReference>
<protein>
    <recommendedName>
        <fullName evidence="4">Phosphatidylglycerol/phosphatidylinositol transfer protein</fullName>
    </recommendedName>
</protein>
<keyword evidence="6 8" id="KW-0732">Signal</keyword>
<keyword evidence="7" id="KW-0445">Lipid transport</keyword>
<evidence type="ECO:0000256" key="8">
    <source>
        <dbReference type="SAM" id="SignalP"/>
    </source>
</evidence>
<evidence type="ECO:0000256" key="6">
    <source>
        <dbReference type="ARBA" id="ARBA00022729"/>
    </source>
</evidence>
<feature type="signal peptide" evidence="8">
    <location>
        <begin position="1"/>
        <end position="20"/>
    </location>
</feature>
<evidence type="ECO:0000313" key="10">
    <source>
        <dbReference type="EMBL" id="PKK78138.1"/>
    </source>
</evidence>
<organism evidence="10 11">
    <name type="scientific">Rhizophagus irregularis</name>
    <dbReference type="NCBI Taxonomy" id="588596"/>
    <lineage>
        <taxon>Eukaryota</taxon>
        <taxon>Fungi</taxon>
        <taxon>Fungi incertae sedis</taxon>
        <taxon>Mucoromycota</taxon>
        <taxon>Glomeromycotina</taxon>
        <taxon>Glomeromycetes</taxon>
        <taxon>Glomerales</taxon>
        <taxon>Glomeraceae</taxon>
        <taxon>Rhizophagus</taxon>
    </lineage>
</organism>
<dbReference type="InterPro" id="IPR014756">
    <property type="entry name" value="Ig_E-set"/>
</dbReference>
<reference evidence="10 11" key="2">
    <citation type="submission" date="2017-10" db="EMBL/GenBank/DDBJ databases">
        <title>Extensive intraspecific genome diversity in a model arbuscular mycorrhizal fungus.</title>
        <authorList>
            <person name="Chen E.C.H."/>
            <person name="Morin E."/>
            <person name="Baudet D."/>
            <person name="Noel J."/>
            <person name="Ndikumana S."/>
            <person name="Charron P."/>
            <person name="St-Onge C."/>
            <person name="Giorgi J."/>
            <person name="Grigoriev I.V."/>
            <person name="Roux C."/>
            <person name="Martin F.M."/>
            <person name="Corradi N."/>
        </authorList>
    </citation>
    <scope>NUCLEOTIDE SEQUENCE [LARGE SCALE GENOMIC DNA]</scope>
    <source>
        <strain evidence="10 11">C2</strain>
    </source>
</reference>
<dbReference type="Pfam" id="PF02221">
    <property type="entry name" value="E1_DerP2_DerF2"/>
    <property type="match status" value="1"/>
</dbReference>
<evidence type="ECO:0000256" key="1">
    <source>
        <dbReference type="ARBA" id="ARBA00002053"/>
    </source>
</evidence>
<dbReference type="GO" id="GO:0015918">
    <property type="term" value="P:sterol transport"/>
    <property type="evidence" value="ECO:0007669"/>
    <property type="project" value="InterPro"/>
</dbReference>
<comment type="function">
    <text evidence="1">Catalyzes the intermembrane transfer of phosphatidylglycerol and phosphatidylinositol.</text>
</comment>
<evidence type="ECO:0000256" key="2">
    <source>
        <dbReference type="ARBA" id="ARBA00006370"/>
    </source>
</evidence>
<evidence type="ECO:0000256" key="7">
    <source>
        <dbReference type="ARBA" id="ARBA00023055"/>
    </source>
</evidence>
<reference evidence="10 11" key="1">
    <citation type="submission" date="2016-04" db="EMBL/GenBank/DDBJ databases">
        <title>Genome analyses suggest a sexual origin of heterokaryosis in a supposedly ancient asexual fungus.</title>
        <authorList>
            <person name="Ropars J."/>
            <person name="Sedzielewska K."/>
            <person name="Noel J."/>
            <person name="Charron P."/>
            <person name="Farinelli L."/>
            <person name="Marton T."/>
            <person name="Kruger M."/>
            <person name="Pelin A."/>
            <person name="Brachmann A."/>
            <person name="Corradi N."/>
        </authorList>
    </citation>
    <scope>NUCLEOTIDE SEQUENCE [LARGE SCALE GENOMIC DNA]</scope>
    <source>
        <strain evidence="10 11">C2</strain>
    </source>
</reference>
<evidence type="ECO:0000259" key="9">
    <source>
        <dbReference type="Pfam" id="PF02221"/>
    </source>
</evidence>
<dbReference type="Proteomes" id="UP000233469">
    <property type="component" value="Unassembled WGS sequence"/>
</dbReference>
<accession>A0A2N1NW61</accession>
<comment type="caution">
    <text evidence="10">The sequence shown here is derived from an EMBL/GenBank/DDBJ whole genome shotgun (WGS) entry which is preliminary data.</text>
</comment>
<evidence type="ECO:0000256" key="5">
    <source>
        <dbReference type="ARBA" id="ARBA00022448"/>
    </source>
</evidence>
<gene>
    <name evidence="10" type="ORF">RhiirC2_861462</name>
</gene>
<comment type="subunit">
    <text evidence="3">Monomer.</text>
</comment>
<dbReference type="VEuPathDB" id="FungiDB:RhiirA1_440040"/>
<dbReference type="VEuPathDB" id="FungiDB:FUN_024381"/>
<evidence type="ECO:0000313" key="11">
    <source>
        <dbReference type="Proteomes" id="UP000233469"/>
    </source>
</evidence>
<evidence type="ECO:0000256" key="3">
    <source>
        <dbReference type="ARBA" id="ARBA00011245"/>
    </source>
</evidence>
<sequence length="237" mass="24622">MNRNFIFAFVLLAILSTVYALPFELDGLNGINPPLCPVNAEHLTLTVSPSPIVSGSPFTLNVSGKLNSEVPQNVLFNAAFLKTDTFEILGTFSDDICSSPGITCPIPAGTDFSTTIEKVAPAGLPASFVIGAVIVAQGGTTIACTFIEVSPNPIVHGSSFTFNVSGKLNSEIPTATFAEDFCASPGISCPISAGTEFSTGIHKTDDLPESFVIGTVLISQRDNGVLACAFIKGSATQ</sequence>
<feature type="chain" id="PRO_5014826124" description="Phosphatidylglycerol/phosphatidylinositol transfer protein" evidence="8">
    <location>
        <begin position="21"/>
        <end position="237"/>
    </location>
</feature>
<feature type="domain" description="MD-2-related lipid-recognition" evidence="9">
    <location>
        <begin position="44"/>
        <end position="149"/>
    </location>
</feature>
<dbReference type="PANTHER" id="PTHR11306">
    <property type="entry name" value="NIEMANN PICK TYPE C2 PROTEIN NPC2-RELATED"/>
    <property type="match status" value="1"/>
</dbReference>
<keyword evidence="5" id="KW-0813">Transport</keyword>
<name>A0A2N1NW61_9GLOM</name>
<proteinExistence type="inferred from homology"/>
<dbReference type="AlphaFoldDB" id="A0A2N1NW61"/>
<dbReference type="EMBL" id="LLXL01000095">
    <property type="protein sequence ID" value="PKK78138.1"/>
    <property type="molecule type" value="Genomic_DNA"/>
</dbReference>
<dbReference type="InterPro" id="IPR039670">
    <property type="entry name" value="NPC2-like"/>
</dbReference>
<dbReference type="VEuPathDB" id="FungiDB:RhiirFUN_004385"/>